<organism evidence="2 3">
    <name type="scientific">Actinoplanes friuliensis DSM 7358</name>
    <dbReference type="NCBI Taxonomy" id="1246995"/>
    <lineage>
        <taxon>Bacteria</taxon>
        <taxon>Bacillati</taxon>
        <taxon>Actinomycetota</taxon>
        <taxon>Actinomycetes</taxon>
        <taxon>Micromonosporales</taxon>
        <taxon>Micromonosporaceae</taxon>
        <taxon>Actinoplanes</taxon>
    </lineage>
</organism>
<sequence>MDIVIDRLVKQFQEDHDLAALPGDEAFEAFTGYCVLSSYYESEFNPDDFRMGGGNDLGIDVAGVLVNGVLLRDEAEVRAAAEQARQLDVRIVVVQAKTSPKFEAKVIADLADNLSHIVAKDKLPYPASDDVENLRKCLTAIYENIAKFSGGRPQLHVHYATTGNQVADLLRRKAVSAEKMLMKSGLFDVVDVRCVTRDDLRELYKRATQAVPATFEMPKKMSLPRMPGVEESLLGLLSARELVEKVLTDPTGHIRTALFHENVRDFQGYNGVNAQIRDTIRDEIGHRRFAVLNNGITIVTRNLRVVGDEVHIRDFQVVNGCQTCHVLFDERSHLNNDVQVSVRVVHSADENVITGIIAATNRQTAVSEEDLSTREDFHKQLEDWFAAQDAPRRLFYERRSKQYAARQDVEKTRVINRSQLTRAYAAMFLGEPSAVGHYKDLTTRRKNDLFQAGHLPDAYYVAAATLYRIEWLLRTRRVRAGLRPVRYHLMAALRWQLLGDERLPASPKKASEQCRRLIELVWEPGKAEQAVLKLIPTLTEIIGKEEATGVPLGEMVRNRRFADAVRAAALGPRVSA</sequence>
<reference evidence="2 3" key="1">
    <citation type="journal article" date="2014" name="J. Biotechnol.">
        <title>Complete genome sequence of the actinobacterium Actinoplanes friuliensis HAG 010964, producer of the lipopeptide antibiotic friulimycin.</title>
        <authorList>
            <person name="Ruckert C."/>
            <person name="Szczepanowski R."/>
            <person name="Albersmeier A."/>
            <person name="Goesmann A."/>
            <person name="Fischer N."/>
            <person name="Steinkamper A."/>
            <person name="Puhler A."/>
            <person name="Biener R."/>
            <person name="Schwartz D."/>
            <person name="Kalinowski J."/>
        </authorList>
    </citation>
    <scope>NUCLEOTIDE SEQUENCE [LARGE SCALE GENOMIC DNA]</scope>
    <source>
        <strain evidence="2 3">DSM 7358</strain>
    </source>
</reference>
<name>U5W866_9ACTN</name>
<dbReference type="EMBL" id="CP006272">
    <property type="protein sequence ID" value="AGZ44165.1"/>
    <property type="molecule type" value="Genomic_DNA"/>
</dbReference>
<protein>
    <recommendedName>
        <fullName evidence="1">Abortive phage infection protein C-terminal domain-containing protein</fullName>
    </recommendedName>
</protein>
<dbReference type="RefSeq" id="WP_023560502.1">
    <property type="nucleotide sequence ID" value="NC_022657.1"/>
</dbReference>
<feature type="domain" description="Abortive phage infection protein C-terminal" evidence="1">
    <location>
        <begin position="259"/>
        <end position="441"/>
    </location>
</feature>
<dbReference type="STRING" id="1246995.AFR_29520"/>
<accession>U5W866</accession>
<dbReference type="eggNOG" id="COG2159">
    <property type="taxonomic scope" value="Bacteria"/>
</dbReference>
<evidence type="ECO:0000313" key="2">
    <source>
        <dbReference type="EMBL" id="AGZ44165.1"/>
    </source>
</evidence>
<dbReference type="HOGENOM" id="CLU_026290_2_0_11"/>
<dbReference type="InterPro" id="IPR018891">
    <property type="entry name" value="AIPR_C"/>
</dbReference>
<gene>
    <name evidence="2" type="ORF">AFR_29520</name>
</gene>
<dbReference type="KEGG" id="afs:AFR_29520"/>
<proteinExistence type="predicted"/>
<evidence type="ECO:0000259" key="1">
    <source>
        <dbReference type="Pfam" id="PF10592"/>
    </source>
</evidence>
<keyword evidence="3" id="KW-1185">Reference proteome</keyword>
<dbReference type="PATRIC" id="fig|1246995.3.peg.5984"/>
<evidence type="ECO:0000313" key="3">
    <source>
        <dbReference type="Proteomes" id="UP000017746"/>
    </source>
</evidence>
<dbReference type="AlphaFoldDB" id="U5W866"/>
<dbReference type="Proteomes" id="UP000017746">
    <property type="component" value="Chromosome"/>
</dbReference>
<dbReference type="OrthoDB" id="9806213at2"/>
<dbReference type="Pfam" id="PF10592">
    <property type="entry name" value="AIPR"/>
    <property type="match status" value="1"/>
</dbReference>